<dbReference type="Proteomes" id="UP000215215">
    <property type="component" value="Unassembled WGS sequence"/>
</dbReference>
<dbReference type="PROSITE" id="PS50853">
    <property type="entry name" value="FN3"/>
    <property type="match status" value="1"/>
</dbReference>
<dbReference type="Gene3D" id="3.40.50.10390">
    <property type="entry name" value="Gingipain r, domain 1"/>
    <property type="match status" value="1"/>
</dbReference>
<dbReference type="InterPro" id="IPR013517">
    <property type="entry name" value="FG-GAP"/>
</dbReference>
<evidence type="ECO:0000313" key="8">
    <source>
        <dbReference type="EMBL" id="OYD16205.1"/>
    </source>
</evidence>
<comment type="caution">
    <text evidence="8">The sequence shown here is derived from an EMBL/GenBank/DDBJ whole genome shotgun (WGS) entry which is preliminary data.</text>
</comment>
<organism evidence="8 9">
    <name type="scientific">candidate division WOR-3 bacterium JGI_Cruoil_03_44_89</name>
    <dbReference type="NCBI Taxonomy" id="1973748"/>
    <lineage>
        <taxon>Bacteria</taxon>
        <taxon>Bacteria division WOR-3</taxon>
    </lineage>
</organism>
<feature type="domain" description="Fibronectin type-III" evidence="7">
    <location>
        <begin position="918"/>
        <end position="1013"/>
    </location>
</feature>
<dbReference type="SUPFAM" id="SSF49265">
    <property type="entry name" value="Fibronectin type III"/>
    <property type="match status" value="1"/>
</dbReference>
<dbReference type="CDD" id="cd00063">
    <property type="entry name" value="FN3"/>
    <property type="match status" value="1"/>
</dbReference>
<dbReference type="InterPro" id="IPR036116">
    <property type="entry name" value="FN3_sf"/>
</dbReference>
<dbReference type="Pfam" id="PF13517">
    <property type="entry name" value="FG-GAP_3"/>
    <property type="match status" value="1"/>
</dbReference>
<feature type="chain" id="PRO_5013257710" description="Fibronectin type-III domain-containing protein" evidence="6">
    <location>
        <begin position="22"/>
        <end position="1912"/>
    </location>
</feature>
<keyword evidence="3 6" id="KW-0732">Signal</keyword>
<dbReference type="InterPro" id="IPR001769">
    <property type="entry name" value="Gingipain"/>
</dbReference>
<dbReference type="InterPro" id="IPR013783">
    <property type="entry name" value="Ig-like_fold"/>
</dbReference>
<dbReference type="GO" id="GO:0004197">
    <property type="term" value="F:cysteine-type endopeptidase activity"/>
    <property type="evidence" value="ECO:0007669"/>
    <property type="project" value="InterPro"/>
</dbReference>
<dbReference type="InterPro" id="IPR012600">
    <property type="entry name" value="Propeptide_C25"/>
</dbReference>
<dbReference type="InterPro" id="IPR003961">
    <property type="entry name" value="FN3_dom"/>
</dbReference>
<dbReference type="Gene3D" id="2.60.40.10">
    <property type="entry name" value="Immunoglobulins"/>
    <property type="match status" value="4"/>
</dbReference>
<evidence type="ECO:0000256" key="6">
    <source>
        <dbReference type="SAM" id="SignalP"/>
    </source>
</evidence>
<dbReference type="Gene3D" id="3.40.50.1460">
    <property type="match status" value="1"/>
</dbReference>
<keyword evidence="5" id="KW-0472">Membrane</keyword>
<evidence type="ECO:0000256" key="3">
    <source>
        <dbReference type="ARBA" id="ARBA00022729"/>
    </source>
</evidence>
<reference evidence="8 9" key="1">
    <citation type="submission" date="2017-07" db="EMBL/GenBank/DDBJ databases">
        <title>Recovery of genomes from metagenomes via a dereplication, aggregation, and scoring strategy.</title>
        <authorList>
            <person name="Sieber C.M."/>
            <person name="Probst A.J."/>
            <person name="Sharrar A."/>
            <person name="Thomas B.C."/>
            <person name="Hess M."/>
            <person name="Tringe S.G."/>
            <person name="Banfield J.F."/>
        </authorList>
    </citation>
    <scope>NUCLEOTIDE SEQUENCE [LARGE SCALE GENOMIC DNA]</scope>
    <source>
        <strain evidence="8">JGI_Cruoil_03_44_89</strain>
    </source>
</reference>
<dbReference type="NCBIfam" id="TIGR04183">
    <property type="entry name" value="Por_Secre_tail"/>
    <property type="match status" value="1"/>
</dbReference>
<dbReference type="Pfam" id="PF01364">
    <property type="entry name" value="Peptidase_C25"/>
    <property type="match status" value="1"/>
</dbReference>
<evidence type="ECO:0000259" key="7">
    <source>
        <dbReference type="PROSITE" id="PS50853"/>
    </source>
</evidence>
<evidence type="ECO:0000256" key="5">
    <source>
        <dbReference type="ARBA" id="ARBA00023136"/>
    </source>
</evidence>
<keyword evidence="2" id="KW-0812">Transmembrane</keyword>
<dbReference type="GO" id="GO:0016020">
    <property type="term" value="C:membrane"/>
    <property type="evidence" value="ECO:0007669"/>
    <property type="project" value="UniProtKB-SubCell"/>
</dbReference>
<dbReference type="PANTHER" id="PTHR21419">
    <property type="match status" value="1"/>
</dbReference>
<dbReference type="InterPro" id="IPR045232">
    <property type="entry name" value="FAM234"/>
</dbReference>
<sequence length="1912" mass="211801">MKARRLFLWSALIGISGVGFAGETQVTLQFTKADLTFSHRNGYDVVTLNGAIPNTKIGEPEIPVKALYISIPKWTKVKDVKVVSTNRILLEGSYNISPVQFPYLIGREKEGEVKPDTNIYNSENPYPLQPAEYTGEGYLAGNKVVSLLVYPLRYHPLTKKLELYTDIKIQISYESSEDLSIPILRESNRRKEIFGSMIEDMVKNPFIFESPHQTVFKTEKFTPKELPSIEGSAVECIIITADEFVDEFETLADWKIRKGCPTVVRTVSWIEANYPGCDRAERIRNFIIDAYSKWGIVWIVLGGDSDLIPPRFCWVNTGGFHGTYIPSDHYYACLEGNWNADGDDRWGEAYRDSVDLYPDVFVGRVPVNVGGEVSNFITKIMNYEKSPSIGYQTKMLLVGGIDNIGKWFCDSVDAHVPDYITKRKLYEVYGNATKQAIIDSMNSGFGLIFSEDHGWFDCVAVQNNEHIYREDIDGLTNLDKSSVWYGVGCLLGAFDHDCIGEHFVLNPDGGGVAFIGSSSYDAPFQGKDFNVAFFDSLFGQDETPAGKMLSLSKLNCIGHSVGNTAQRLLQFGHTLLGDPEMPIWTEVPDSFIVSHPPEVTIGPTNFTVTVKRWKWHDPYKDWIQVPVQDAKVCILKEDEDYAYGFTDINGEITFSFTPESPGVISVTVTKHNFLPHEGSCPVIPASHPYICYFGSRIDDNGVGASNGNNNGKIEAGETIELSVMLKNTGAGTAHGVHTTLSASDTLITVIDSFDLIGDIPQGGTGTGNFLFQVSTNCPDDHTITFNIKTGTQEPMKPWHDEFTLKVFTPSLIHASHELNLIGVNGWYEYKLPTTVRNMGLGDADSVTAVLTCSDPIVVITDSTETFGNILGEKEVTCESSEFTFRIPWDEPFPSGKVFTMRMSDGYNREWVHNFDLQKPAPPSELSTMPYSTSIELSWKSPTAPDLFGYNVYRGSASGGPYTKLNETPICGTAYYEDVGLSPATGYYYVVTTVDSSRNKSGYSPWVFEETNPQLLPGWPKSLANRNVSSPLICNLDRSYPGLEVVVGSDSLYAWHYDGTVVPGFPVYCGGSGSPAAGDIDNDGKLEVVSAPWSPLNRVYAFNGDGTPASGFPQVMDSLGEDAWNCGVIGAPALGDIDKDNKLEIVIGCVNGCVYAFNGDGTGVVNPDGFLAKRPGDSWSTSSPAIGDVNSDDTLDIVVASRNDSLYAWYLSSIKTVGNWVVRNVPGFPVNIDEPIQCDVAMGDIDNYGGLEITFATQRGNLFLLHSNGTIYDNWPKKLWFDMSTHTNIPSFSDIDGDGRLDVVVGDIKGIWAFGDDGFPLPNFPLYREKPINSQPVIGGSHIFVGSSDDRLYGYEKSGERLAGFPIKMGHWVQSSAALADLNCDGNMEIVTTSLDGNVTCFNPGYANSGIEWGMDGHDIWHTGCYETDIIPPLPPQGLSGVWKYIGKDWAEITLNWNPNSESDLSGYYVYRSESSGGPFTYVGTAEPLEKPEFVDIVYAWRKYWYYVTAFDVVGNESGPSDTIRVDPEYYIPCPFLFTWNGTEFVEDNDILTGSDPGEVMTDAYKLTQPLIETDPPRRYKLEIREEETEHSFFDRVILKTVDHPGDVEVGVNTEDEIVSVTTAHTPISAISGGEDYADVLGDEESWFEGCAGDTMVVEFGTIEETDNKELWLNSDKSGFPISIEIEREDGWEYVTSVFPRENFSTVPVISLTELIGDGEALTLRLVWFADHDLKTIKIVQLEDVLIVERTAPLIFAIHSRLGNVRQELLNEDGEYAEVLPGDTIRLEFAVTGQTPGWTRSFVFVSNGYYIIGDKDIAFNNGDITPSVFALKGNYPNPFSRVTTIRYSLPEEVGVRLKIYDIMGRRVMTLVNKNQKPGYYSVSLDGKNLSSGVYFIRLEAGDFKKTQKALLIR</sequence>
<evidence type="ECO:0000256" key="2">
    <source>
        <dbReference type="ARBA" id="ARBA00022692"/>
    </source>
</evidence>
<evidence type="ECO:0000256" key="4">
    <source>
        <dbReference type="ARBA" id="ARBA00022989"/>
    </source>
</evidence>
<proteinExistence type="predicted"/>
<dbReference type="SUPFAM" id="SSF52129">
    <property type="entry name" value="Caspase-like"/>
    <property type="match status" value="1"/>
</dbReference>
<feature type="signal peptide" evidence="6">
    <location>
        <begin position="1"/>
        <end position="21"/>
    </location>
</feature>
<comment type="subcellular location">
    <subcellularLocation>
        <location evidence="1">Membrane</location>
        <topology evidence="1">Single-pass membrane protein</topology>
    </subcellularLocation>
</comment>
<keyword evidence="4" id="KW-1133">Transmembrane helix</keyword>
<dbReference type="PANTHER" id="PTHR21419:SF23">
    <property type="entry name" value="PROTEIN DEFECTIVE IN EXINE FORMATION 1"/>
    <property type="match status" value="1"/>
</dbReference>
<evidence type="ECO:0000313" key="9">
    <source>
        <dbReference type="Proteomes" id="UP000215215"/>
    </source>
</evidence>
<dbReference type="InterPro" id="IPR029031">
    <property type="entry name" value="Gingipain_N_sf"/>
</dbReference>
<dbReference type="Gene3D" id="2.130.10.10">
    <property type="entry name" value="YVTN repeat-like/Quinoprotein amine dehydrogenase"/>
    <property type="match status" value="1"/>
</dbReference>
<dbReference type="Pfam" id="PF18962">
    <property type="entry name" value="Por_Secre_tail"/>
    <property type="match status" value="1"/>
</dbReference>
<protein>
    <recommendedName>
        <fullName evidence="7">Fibronectin type-III domain-containing protein</fullName>
    </recommendedName>
</protein>
<dbReference type="Gene3D" id="2.130.10.130">
    <property type="entry name" value="Integrin alpha, N-terminal"/>
    <property type="match status" value="1"/>
</dbReference>
<dbReference type="GO" id="GO:0006508">
    <property type="term" value="P:proteolysis"/>
    <property type="evidence" value="ECO:0007669"/>
    <property type="project" value="InterPro"/>
</dbReference>
<dbReference type="InterPro" id="IPR029030">
    <property type="entry name" value="Caspase-like_dom_sf"/>
</dbReference>
<name>A0A235BXD0_UNCW3</name>
<dbReference type="Gene3D" id="2.60.40.3800">
    <property type="match status" value="1"/>
</dbReference>
<dbReference type="InterPro" id="IPR015943">
    <property type="entry name" value="WD40/YVTN_repeat-like_dom_sf"/>
</dbReference>
<evidence type="ECO:0000256" key="1">
    <source>
        <dbReference type="ARBA" id="ARBA00004167"/>
    </source>
</evidence>
<dbReference type="InterPro" id="IPR038490">
    <property type="entry name" value="Gingipain_propep_sf"/>
</dbReference>
<dbReference type="InterPro" id="IPR028994">
    <property type="entry name" value="Integrin_alpha_N"/>
</dbReference>
<dbReference type="Gene3D" id="2.60.40.4070">
    <property type="match status" value="1"/>
</dbReference>
<accession>A0A235BXD0</accession>
<gene>
    <name evidence="8" type="ORF">CH333_04020</name>
</gene>
<dbReference type="EMBL" id="NOZQ01000080">
    <property type="protein sequence ID" value="OYD16205.1"/>
    <property type="molecule type" value="Genomic_DNA"/>
</dbReference>
<dbReference type="SUPFAM" id="SSF69318">
    <property type="entry name" value="Integrin alpha N-terminal domain"/>
    <property type="match status" value="1"/>
</dbReference>
<dbReference type="InterPro" id="IPR026444">
    <property type="entry name" value="Secre_tail"/>
</dbReference>
<dbReference type="Pfam" id="PF08126">
    <property type="entry name" value="Propeptide_C25"/>
    <property type="match status" value="1"/>
</dbReference>